<dbReference type="Pfam" id="PF05228">
    <property type="entry name" value="CHASE4"/>
    <property type="match status" value="1"/>
</dbReference>
<evidence type="ECO:0000256" key="1">
    <source>
        <dbReference type="SAM" id="Phobius"/>
    </source>
</evidence>
<dbReference type="RefSeq" id="WP_208995054.1">
    <property type="nucleotide sequence ID" value="NZ_SMLY01000073.1"/>
</dbReference>
<evidence type="ECO:0000313" key="3">
    <source>
        <dbReference type="EMBL" id="TWI89657.1"/>
    </source>
</evidence>
<keyword evidence="1" id="KW-0472">Membrane</keyword>
<protein>
    <submittedName>
        <fullName evidence="3">Diguanylate cyclase (GGDEF)-like protein</fullName>
    </submittedName>
</protein>
<dbReference type="InterPro" id="IPR043128">
    <property type="entry name" value="Rev_trsase/Diguanyl_cyclase"/>
</dbReference>
<dbReference type="AlphaFoldDB" id="A0A562T7Q0"/>
<dbReference type="PANTHER" id="PTHR46663:SF4">
    <property type="entry name" value="DIGUANYLATE CYCLASE DGCT-RELATED"/>
    <property type="match status" value="1"/>
</dbReference>
<accession>A0A562T7Q0</accession>
<organism evidence="3 4">
    <name type="scientific">Roseibium hamelinense</name>
    <dbReference type="NCBI Taxonomy" id="150831"/>
    <lineage>
        <taxon>Bacteria</taxon>
        <taxon>Pseudomonadati</taxon>
        <taxon>Pseudomonadota</taxon>
        <taxon>Alphaproteobacteria</taxon>
        <taxon>Hyphomicrobiales</taxon>
        <taxon>Stappiaceae</taxon>
        <taxon>Roseibium</taxon>
    </lineage>
</organism>
<dbReference type="Gene3D" id="3.30.70.270">
    <property type="match status" value="1"/>
</dbReference>
<dbReference type="EMBL" id="VLLF01000003">
    <property type="protein sequence ID" value="TWI89657.1"/>
    <property type="molecule type" value="Genomic_DNA"/>
</dbReference>
<dbReference type="PANTHER" id="PTHR46663">
    <property type="entry name" value="DIGUANYLATE CYCLASE DGCT-RELATED"/>
    <property type="match status" value="1"/>
</dbReference>
<dbReference type="Proteomes" id="UP000320593">
    <property type="component" value="Unassembled WGS sequence"/>
</dbReference>
<name>A0A562T7Q0_9HYPH</name>
<keyword evidence="1" id="KW-0812">Transmembrane</keyword>
<dbReference type="InterPro" id="IPR029787">
    <property type="entry name" value="Nucleotide_cyclase"/>
</dbReference>
<gene>
    <name evidence="3" type="ORF">JM93_01863</name>
</gene>
<evidence type="ECO:0000259" key="2">
    <source>
        <dbReference type="PROSITE" id="PS50887"/>
    </source>
</evidence>
<reference evidence="3 4" key="1">
    <citation type="submission" date="2019-07" db="EMBL/GenBank/DDBJ databases">
        <title>Genomic Encyclopedia of Archaeal and Bacterial Type Strains, Phase II (KMG-II): from individual species to whole genera.</title>
        <authorList>
            <person name="Goeker M."/>
        </authorList>
    </citation>
    <scope>NUCLEOTIDE SEQUENCE [LARGE SCALE GENOMIC DNA]</scope>
    <source>
        <strain evidence="3 4">ATCC BAA-252</strain>
    </source>
</reference>
<dbReference type="InterPro" id="IPR000160">
    <property type="entry name" value="GGDEF_dom"/>
</dbReference>
<feature type="domain" description="GGDEF" evidence="2">
    <location>
        <begin position="339"/>
        <end position="473"/>
    </location>
</feature>
<sequence>MSRQDISRLAFLLAGLLIAVTSASLVFVGYVASEASNRQAIENERALFANALHDRLRLIIREQTTTARWDLAVENIVRDFDVDFVRDKLGDLWTNYHHSKVMIVAGANRIKAESFREYMHITDRPLSETPALVPIVEQVRKLYFQNRVRVPGGFSHQSLQGLPPQYYAALGYAMIDGKPAMVGAMPIMPHLDTVTLPDGPPAILISAKYIEGPMMEDLNSQLSFTNLSFSSEPASTEEAKPQHTVTNFSGLPLGHFHWQSTTQVTSIWPTVVPVVFVLSMTLALLAFFIAWRIGKLTSSLHASERQNRYLALHDTLSGLANRLQFNRVLGRAVDDLPANPFAVLHCDLDKFKQVNDTHGHAAGDAVIKAMADRLSKAIAENGLVARVGGDEFVIILKAFADRRRLEILATRLIELAQMPIDVGDGVHADIGLSIGIAIAPEAGTDPEALMAASDAALYLVKENGRGRAAFYGADGPELMEEKPRPKEQAA</sequence>
<dbReference type="CDD" id="cd01949">
    <property type="entry name" value="GGDEF"/>
    <property type="match status" value="1"/>
</dbReference>
<evidence type="ECO:0000313" key="4">
    <source>
        <dbReference type="Proteomes" id="UP000320593"/>
    </source>
</evidence>
<dbReference type="SMART" id="SM00267">
    <property type="entry name" value="GGDEF"/>
    <property type="match status" value="1"/>
</dbReference>
<proteinExistence type="predicted"/>
<dbReference type="PROSITE" id="PS50887">
    <property type="entry name" value="GGDEF"/>
    <property type="match status" value="1"/>
</dbReference>
<comment type="caution">
    <text evidence="3">The sequence shown here is derived from an EMBL/GenBank/DDBJ whole genome shotgun (WGS) entry which is preliminary data.</text>
</comment>
<feature type="transmembrane region" description="Helical" evidence="1">
    <location>
        <begin position="267"/>
        <end position="291"/>
    </location>
</feature>
<dbReference type="NCBIfam" id="TIGR00254">
    <property type="entry name" value="GGDEF"/>
    <property type="match status" value="1"/>
</dbReference>
<dbReference type="InterPro" id="IPR052163">
    <property type="entry name" value="DGC-Regulatory_Protein"/>
</dbReference>
<dbReference type="InterPro" id="IPR007892">
    <property type="entry name" value="CHASE4"/>
</dbReference>
<dbReference type="Pfam" id="PF00990">
    <property type="entry name" value="GGDEF"/>
    <property type="match status" value="1"/>
</dbReference>
<keyword evidence="1" id="KW-1133">Transmembrane helix</keyword>
<dbReference type="SUPFAM" id="SSF55073">
    <property type="entry name" value="Nucleotide cyclase"/>
    <property type="match status" value="1"/>
</dbReference>
<keyword evidence="4" id="KW-1185">Reference proteome</keyword>